<keyword evidence="3" id="KW-1185">Reference proteome</keyword>
<dbReference type="RefSeq" id="WP_374832425.1">
    <property type="nucleotide sequence ID" value="NZ_JBHEEZ010000015.1"/>
</dbReference>
<dbReference type="Proteomes" id="UP001596042">
    <property type="component" value="Unassembled WGS sequence"/>
</dbReference>
<reference evidence="3" key="1">
    <citation type="journal article" date="2019" name="Int. J. Syst. Evol. Microbiol.">
        <title>The Global Catalogue of Microorganisms (GCM) 10K type strain sequencing project: providing services to taxonomists for standard genome sequencing and annotation.</title>
        <authorList>
            <consortium name="The Broad Institute Genomics Platform"/>
            <consortium name="The Broad Institute Genome Sequencing Center for Infectious Disease"/>
            <person name="Wu L."/>
            <person name="Ma J."/>
        </authorList>
    </citation>
    <scope>NUCLEOTIDE SEQUENCE [LARGE SCALE GENOMIC DNA]</scope>
    <source>
        <strain evidence="3">CGMCC 1.15731</strain>
    </source>
</reference>
<accession>A0ABV9HBM2</accession>
<protein>
    <submittedName>
        <fullName evidence="2">Uncharacterized protein</fullName>
    </submittedName>
</protein>
<name>A0ABV9HBM2_9HYPH</name>
<comment type="caution">
    <text evidence="2">The sequence shown here is derived from an EMBL/GenBank/DDBJ whole genome shotgun (WGS) entry which is preliminary data.</text>
</comment>
<evidence type="ECO:0000256" key="1">
    <source>
        <dbReference type="SAM" id="Phobius"/>
    </source>
</evidence>
<proteinExistence type="predicted"/>
<sequence>MARRTVKQTVDAHHAPHAALQLSVSGPYPFWFLATELLLACVVIFLLCMSSLAAYATTNNQLVLAALHQKHEVPSSQTLVARTQPFPAMPKERPHTDESNALSPEQDGIEAAIDPIITGPVPYSKANKGSRNI</sequence>
<evidence type="ECO:0000313" key="2">
    <source>
        <dbReference type="EMBL" id="MFC4626195.1"/>
    </source>
</evidence>
<keyword evidence="1" id="KW-0812">Transmembrane</keyword>
<keyword evidence="1" id="KW-0472">Membrane</keyword>
<gene>
    <name evidence="2" type="ORF">ACFO1V_13430</name>
</gene>
<organism evidence="2 3">
    <name type="scientific">Daeguia caeni</name>
    <dbReference type="NCBI Taxonomy" id="439612"/>
    <lineage>
        <taxon>Bacteria</taxon>
        <taxon>Pseudomonadati</taxon>
        <taxon>Pseudomonadota</taxon>
        <taxon>Alphaproteobacteria</taxon>
        <taxon>Hyphomicrobiales</taxon>
        <taxon>Brucellaceae</taxon>
        <taxon>Daeguia</taxon>
    </lineage>
</organism>
<keyword evidence="1" id="KW-1133">Transmembrane helix</keyword>
<dbReference type="EMBL" id="JBHSEL010000123">
    <property type="protein sequence ID" value="MFC4626195.1"/>
    <property type="molecule type" value="Genomic_DNA"/>
</dbReference>
<evidence type="ECO:0000313" key="3">
    <source>
        <dbReference type="Proteomes" id="UP001596042"/>
    </source>
</evidence>
<feature type="transmembrane region" description="Helical" evidence="1">
    <location>
        <begin position="30"/>
        <end position="55"/>
    </location>
</feature>